<dbReference type="Proteomes" id="UP000295431">
    <property type="component" value="Unassembled WGS sequence"/>
</dbReference>
<evidence type="ECO:0000256" key="3">
    <source>
        <dbReference type="ARBA" id="ARBA00023163"/>
    </source>
</evidence>
<dbReference type="Gene3D" id="1.10.10.60">
    <property type="entry name" value="Homeodomain-like"/>
    <property type="match status" value="1"/>
</dbReference>
<comment type="caution">
    <text evidence="6">The sequence shown here is derived from an EMBL/GenBank/DDBJ whole genome shotgun (WGS) entry which is preliminary data.</text>
</comment>
<dbReference type="EMBL" id="SMJW01000121">
    <property type="protein sequence ID" value="TDC12640.1"/>
    <property type="molecule type" value="Genomic_DNA"/>
</dbReference>
<protein>
    <submittedName>
        <fullName evidence="6">Helix-turn-helix domain-containing protein</fullName>
    </submittedName>
</protein>
<accession>A0A4R4NWW1</accession>
<dbReference type="InterPro" id="IPR046532">
    <property type="entry name" value="DUF6597"/>
</dbReference>
<feature type="compositionally biased region" description="Polar residues" evidence="4">
    <location>
        <begin position="12"/>
        <end position="21"/>
    </location>
</feature>
<dbReference type="GO" id="GO:0003700">
    <property type="term" value="F:DNA-binding transcription factor activity"/>
    <property type="evidence" value="ECO:0007669"/>
    <property type="project" value="InterPro"/>
</dbReference>
<keyword evidence="1" id="KW-0805">Transcription regulation</keyword>
<gene>
    <name evidence="6" type="ORF">E1284_22745</name>
</gene>
<reference evidence="6 7" key="1">
    <citation type="submission" date="2019-03" db="EMBL/GenBank/DDBJ databases">
        <title>Draft genome sequences of novel Actinobacteria.</title>
        <authorList>
            <person name="Sahin N."/>
            <person name="Ay H."/>
            <person name="Saygin H."/>
        </authorList>
    </citation>
    <scope>NUCLEOTIDE SEQUENCE [LARGE SCALE GENOMIC DNA]</scope>
    <source>
        <strain evidence="6 7">DSM 45347</strain>
    </source>
</reference>
<dbReference type="PANTHER" id="PTHR46796">
    <property type="entry name" value="HTH-TYPE TRANSCRIPTIONAL ACTIVATOR RHAS-RELATED"/>
    <property type="match status" value="1"/>
</dbReference>
<evidence type="ECO:0000313" key="6">
    <source>
        <dbReference type="EMBL" id="TDC12640.1"/>
    </source>
</evidence>
<dbReference type="SMART" id="SM00342">
    <property type="entry name" value="HTH_ARAC"/>
    <property type="match status" value="1"/>
</dbReference>
<dbReference type="RefSeq" id="WP_131942154.1">
    <property type="nucleotide sequence ID" value="NZ_BAAAMX010000022.1"/>
</dbReference>
<evidence type="ECO:0000259" key="5">
    <source>
        <dbReference type="PROSITE" id="PS01124"/>
    </source>
</evidence>
<dbReference type="InterPro" id="IPR018060">
    <property type="entry name" value="HTH_AraC"/>
</dbReference>
<dbReference type="PROSITE" id="PS01124">
    <property type="entry name" value="HTH_ARAC_FAMILY_2"/>
    <property type="match status" value="1"/>
</dbReference>
<feature type="domain" description="HTH araC/xylS-type" evidence="5">
    <location>
        <begin position="167"/>
        <end position="261"/>
    </location>
</feature>
<evidence type="ECO:0000313" key="7">
    <source>
        <dbReference type="Proteomes" id="UP000295431"/>
    </source>
</evidence>
<dbReference type="InterPro" id="IPR050204">
    <property type="entry name" value="AraC_XylS_family_regulators"/>
</dbReference>
<sequence length="261" mass="27433">MSHTVLQPPPTTNQRTSSARTVLQPPPTADQRTSSARPLYGEYPAAGLACAWTAELPHGAEPFVQRVVPDGCVDLIWSEAGILVAGPDTGPIPATMRPGEAVVAARFRPGTAPPVLGVPADAIRDGRVPLRDLWGADADRLAEAVAGADDRRAALVAAVRERMGPPDPLVPAVVAGVARGSVRDVADGLGIGERQLRRRSLAAFGYGPKTLQRVLRFQRALRLVRAGETRAAAAYAAGYADQAHFANEVRDLAGEPVGNLL</sequence>
<evidence type="ECO:0000256" key="2">
    <source>
        <dbReference type="ARBA" id="ARBA00023125"/>
    </source>
</evidence>
<dbReference type="Pfam" id="PF12833">
    <property type="entry name" value="HTH_18"/>
    <property type="match status" value="1"/>
</dbReference>
<organism evidence="6 7">
    <name type="scientific">Actinomadura bangladeshensis</name>
    <dbReference type="NCBI Taxonomy" id="453573"/>
    <lineage>
        <taxon>Bacteria</taxon>
        <taxon>Bacillati</taxon>
        <taxon>Actinomycetota</taxon>
        <taxon>Actinomycetes</taxon>
        <taxon>Streptosporangiales</taxon>
        <taxon>Thermomonosporaceae</taxon>
        <taxon>Actinomadura</taxon>
    </lineage>
</organism>
<evidence type="ECO:0000256" key="1">
    <source>
        <dbReference type="ARBA" id="ARBA00023015"/>
    </source>
</evidence>
<keyword evidence="7" id="KW-1185">Reference proteome</keyword>
<dbReference type="Pfam" id="PF20240">
    <property type="entry name" value="DUF6597"/>
    <property type="match status" value="1"/>
</dbReference>
<name>A0A4R4NWW1_9ACTN</name>
<proteinExistence type="predicted"/>
<dbReference type="PANTHER" id="PTHR46796:SF15">
    <property type="entry name" value="BLL1074 PROTEIN"/>
    <property type="match status" value="1"/>
</dbReference>
<evidence type="ECO:0000256" key="4">
    <source>
        <dbReference type="SAM" id="MobiDB-lite"/>
    </source>
</evidence>
<dbReference type="GO" id="GO:0043565">
    <property type="term" value="F:sequence-specific DNA binding"/>
    <property type="evidence" value="ECO:0007669"/>
    <property type="project" value="InterPro"/>
</dbReference>
<dbReference type="AlphaFoldDB" id="A0A4R4NWW1"/>
<dbReference type="OrthoDB" id="9815799at2"/>
<feature type="region of interest" description="Disordered" evidence="4">
    <location>
        <begin position="1"/>
        <end position="36"/>
    </location>
</feature>
<keyword evidence="3" id="KW-0804">Transcription</keyword>
<keyword evidence="2" id="KW-0238">DNA-binding</keyword>